<evidence type="ECO:0000313" key="2">
    <source>
        <dbReference type="EMBL" id="KFP96899.1"/>
    </source>
</evidence>
<feature type="non-terminal residue" evidence="2">
    <location>
        <position position="1"/>
    </location>
</feature>
<sequence length="104" mass="11497">RQRPRGIPLGSQRLPGPSECKRRHLGGAPALGWGLRGHRCVERDCIDTLAGCAAFFYTGGGTLLHRWWSTACARFALFSHWNGTHVPPMQQRGPSPLRELLGQP</sequence>
<feature type="region of interest" description="Disordered" evidence="1">
    <location>
        <begin position="1"/>
        <end position="21"/>
    </location>
</feature>
<evidence type="ECO:0000313" key="3">
    <source>
        <dbReference type="Proteomes" id="UP000054379"/>
    </source>
</evidence>
<name>A0A091NVD8_HALAL</name>
<reference evidence="2 3" key="1">
    <citation type="submission" date="2014-04" db="EMBL/GenBank/DDBJ databases">
        <title>Genome evolution of avian class.</title>
        <authorList>
            <person name="Zhang G."/>
            <person name="Li C."/>
        </authorList>
    </citation>
    <scope>NUCLEOTIDE SEQUENCE [LARGE SCALE GENOMIC DNA]</scope>
    <source>
        <strain evidence="2">BGI_N329</strain>
    </source>
</reference>
<feature type="non-terminal residue" evidence="2">
    <location>
        <position position="104"/>
    </location>
</feature>
<dbReference type="Proteomes" id="UP000054379">
    <property type="component" value="Unassembled WGS sequence"/>
</dbReference>
<organism evidence="2 3">
    <name type="scientific">Haliaeetus albicilla</name>
    <name type="common">White-tailed sea-eagle</name>
    <name type="synonym">Falco albicilla</name>
    <dbReference type="NCBI Taxonomy" id="8969"/>
    <lineage>
        <taxon>Eukaryota</taxon>
        <taxon>Metazoa</taxon>
        <taxon>Chordata</taxon>
        <taxon>Craniata</taxon>
        <taxon>Vertebrata</taxon>
        <taxon>Euteleostomi</taxon>
        <taxon>Archelosauria</taxon>
        <taxon>Archosauria</taxon>
        <taxon>Dinosauria</taxon>
        <taxon>Saurischia</taxon>
        <taxon>Theropoda</taxon>
        <taxon>Coelurosauria</taxon>
        <taxon>Aves</taxon>
        <taxon>Neognathae</taxon>
        <taxon>Neoaves</taxon>
        <taxon>Telluraves</taxon>
        <taxon>Accipitrimorphae</taxon>
        <taxon>Accipitriformes</taxon>
        <taxon>Accipitridae</taxon>
        <taxon>Accipitrinae</taxon>
        <taxon>Haliaeetus</taxon>
    </lineage>
</organism>
<dbReference type="AlphaFoldDB" id="A0A091NVD8"/>
<accession>A0A091NVD8</accession>
<feature type="region of interest" description="Disordered" evidence="1">
    <location>
        <begin position="85"/>
        <end position="104"/>
    </location>
</feature>
<dbReference type="EMBL" id="KK642620">
    <property type="protein sequence ID" value="KFP96899.1"/>
    <property type="molecule type" value="Genomic_DNA"/>
</dbReference>
<gene>
    <name evidence="2" type="ORF">N329_11809</name>
</gene>
<proteinExistence type="predicted"/>
<protein>
    <submittedName>
        <fullName evidence="2">Uncharacterized protein</fullName>
    </submittedName>
</protein>
<evidence type="ECO:0000256" key="1">
    <source>
        <dbReference type="SAM" id="MobiDB-lite"/>
    </source>
</evidence>